<dbReference type="Gene3D" id="3.90.25.10">
    <property type="entry name" value="UDP-galactose 4-epimerase, domain 1"/>
    <property type="match status" value="1"/>
</dbReference>
<protein>
    <recommendedName>
        <fullName evidence="3">NmrA-like domain-containing protein</fullName>
    </recommendedName>
</protein>
<sequence length="411" mass="45356">MAVASRTITAPRSLLVAQYAIKVLRILLASEAGICRLFDPNSYDASTSTSIGVRYLRSSATGFVRHDLVSTHSEVSVSIKPDLFGMDKQRVLLLGATGETGSSILKGLLDFGKFEVEALVRPSSAQKPDVKKLVEKGVQIRIADTSGPVDDLVPVLSGVDIFITAISGTSQLAQINIATAAKKAGVKRFVPCCFATICPPGGVMALRDDKEEVNNHIKKLFLPYTFIDIGFWYQFSIPILPSGRTDYAVPPGGTNSIHGDGEAPNLLTDLRDIGKFVAHIVDDKRTLNKSVFGWGDLLTENQIYSLLEELSGEKLDRQIVSIKDIEAEVAQATELITKEPDNVQNFIMMYSAQYNYSKYVRQDNTPEYARYLGYLDARELYPDFTPKSFRDFLVELLDGKMVRPYSSRGYA</sequence>
<reference evidence="4 5" key="1">
    <citation type="submission" date="2017-12" db="EMBL/GenBank/DDBJ databases">
        <title>Comparative genomics of Botrytis spp.</title>
        <authorList>
            <person name="Valero-Jimenez C.A."/>
            <person name="Tapia P."/>
            <person name="Veloso J."/>
            <person name="Silva-Moreno E."/>
            <person name="Staats M."/>
            <person name="Valdes J.H."/>
            <person name="Van Kan J.A.L."/>
        </authorList>
    </citation>
    <scope>NUCLEOTIDE SEQUENCE [LARGE SCALE GENOMIC DNA]</scope>
    <source>
        <strain evidence="4 5">Bp0003</strain>
    </source>
</reference>
<proteinExistence type="predicted"/>
<evidence type="ECO:0000313" key="5">
    <source>
        <dbReference type="Proteomes" id="UP000297910"/>
    </source>
</evidence>
<organism evidence="4 5">
    <name type="scientific">Botrytis paeoniae</name>
    <dbReference type="NCBI Taxonomy" id="278948"/>
    <lineage>
        <taxon>Eukaryota</taxon>
        <taxon>Fungi</taxon>
        <taxon>Dikarya</taxon>
        <taxon>Ascomycota</taxon>
        <taxon>Pezizomycotina</taxon>
        <taxon>Leotiomycetes</taxon>
        <taxon>Helotiales</taxon>
        <taxon>Sclerotiniaceae</taxon>
        <taxon>Botrytis</taxon>
    </lineage>
</organism>
<dbReference type="Pfam" id="PF05368">
    <property type="entry name" value="NmrA"/>
    <property type="match status" value="1"/>
</dbReference>
<feature type="domain" description="NmrA-like" evidence="3">
    <location>
        <begin position="88"/>
        <end position="339"/>
    </location>
</feature>
<dbReference type="InterPro" id="IPR036291">
    <property type="entry name" value="NAD(P)-bd_dom_sf"/>
</dbReference>
<comment type="caution">
    <text evidence="4">The sequence shown here is derived from an EMBL/GenBank/DDBJ whole genome shotgun (WGS) entry which is preliminary data.</text>
</comment>
<dbReference type="Gene3D" id="3.40.50.720">
    <property type="entry name" value="NAD(P)-binding Rossmann-like Domain"/>
    <property type="match status" value="1"/>
</dbReference>
<dbReference type="AlphaFoldDB" id="A0A4Z1FSV0"/>
<name>A0A4Z1FSV0_9HELO</name>
<evidence type="ECO:0000313" key="4">
    <source>
        <dbReference type="EMBL" id="TGO26390.1"/>
    </source>
</evidence>
<dbReference type="EMBL" id="PQXI01000060">
    <property type="protein sequence ID" value="TGO26390.1"/>
    <property type="molecule type" value="Genomic_DNA"/>
</dbReference>
<evidence type="ECO:0000259" key="3">
    <source>
        <dbReference type="Pfam" id="PF05368"/>
    </source>
</evidence>
<dbReference type="InterPro" id="IPR051609">
    <property type="entry name" value="NmrA/Isoflavone_reductase-like"/>
</dbReference>
<keyword evidence="1" id="KW-0521">NADP</keyword>
<accession>A0A4Z1FSV0</accession>
<dbReference type="InterPro" id="IPR008030">
    <property type="entry name" value="NmrA-like"/>
</dbReference>
<evidence type="ECO:0000256" key="1">
    <source>
        <dbReference type="ARBA" id="ARBA00022857"/>
    </source>
</evidence>
<dbReference type="SUPFAM" id="SSF51735">
    <property type="entry name" value="NAD(P)-binding Rossmann-fold domains"/>
    <property type="match status" value="1"/>
</dbReference>
<evidence type="ECO:0000256" key="2">
    <source>
        <dbReference type="ARBA" id="ARBA00023002"/>
    </source>
</evidence>
<gene>
    <name evidence="4" type="ORF">BPAE_0060g00050</name>
</gene>
<keyword evidence="2" id="KW-0560">Oxidoreductase</keyword>
<dbReference type="PANTHER" id="PTHR47706">
    <property type="entry name" value="NMRA-LIKE FAMILY PROTEIN"/>
    <property type="match status" value="1"/>
</dbReference>
<keyword evidence="5" id="KW-1185">Reference proteome</keyword>
<dbReference type="Proteomes" id="UP000297910">
    <property type="component" value="Unassembled WGS sequence"/>
</dbReference>
<dbReference type="PANTHER" id="PTHR47706:SF9">
    <property type="entry name" value="NMRA-LIKE DOMAIN-CONTAINING PROTEIN-RELATED"/>
    <property type="match status" value="1"/>
</dbReference>
<dbReference type="GO" id="GO:0016491">
    <property type="term" value="F:oxidoreductase activity"/>
    <property type="evidence" value="ECO:0007669"/>
    <property type="project" value="UniProtKB-KW"/>
</dbReference>